<dbReference type="EMBL" id="JADKFW010000005">
    <property type="protein sequence ID" value="MBK9717827.1"/>
    <property type="molecule type" value="Genomic_DNA"/>
</dbReference>
<dbReference type="Proteomes" id="UP000808349">
    <property type="component" value="Unassembled WGS sequence"/>
</dbReference>
<proteinExistence type="predicted"/>
<gene>
    <name evidence="1" type="ORF">IPO85_09985</name>
</gene>
<protein>
    <submittedName>
        <fullName evidence="1">DUF1800 domain-containing protein</fullName>
    </submittedName>
</protein>
<comment type="caution">
    <text evidence="1">The sequence shown here is derived from an EMBL/GenBank/DDBJ whole genome shotgun (WGS) entry which is preliminary data.</text>
</comment>
<dbReference type="AlphaFoldDB" id="A0A9D7S8C7"/>
<reference evidence="1 2" key="1">
    <citation type="submission" date="2020-10" db="EMBL/GenBank/DDBJ databases">
        <title>Connecting structure to function with the recovery of over 1000 high-quality activated sludge metagenome-assembled genomes encoding full-length rRNA genes using long-read sequencing.</title>
        <authorList>
            <person name="Singleton C.M."/>
            <person name="Petriglieri F."/>
            <person name="Kristensen J.M."/>
            <person name="Kirkegaard R.H."/>
            <person name="Michaelsen T.Y."/>
            <person name="Andersen M.H."/>
            <person name="Karst S.M."/>
            <person name="Dueholm M.S."/>
            <person name="Nielsen P.H."/>
            <person name="Albertsen M."/>
        </authorList>
    </citation>
    <scope>NUCLEOTIDE SEQUENCE [LARGE SCALE GENOMIC DNA]</scope>
    <source>
        <strain evidence="1">Ribe_18-Q3-R11-54_BAT3C.373</strain>
    </source>
</reference>
<accession>A0A9D7S8C7</accession>
<sequence length="557" mass="63118">MDRRSLLTSFTRLGQTGNLEKNTALPINGGLSPYTGTWNYATAAHLLRRATFGPTHEMINQAVSDGLNLTMTKLFTKTAEPAPPVIYTDTPVDPHTAKGETWVDKPFTPGVQGLQQLWDNSLRAWILENIFTEGVSITEKMMLFWHNHFVISEVFDPRYSYNYLKTLRKNVIGDFRQMAKDITIDAGMLVYLNGNVSNKKAPNENYGRELMELFTLGKGALAGPGDYTTYTEQDVLAMAKALTGWTIRVTRNADTSATYQVQYVDNLHDVSDKQLSARFSNKVIKNAGIKEYENVIDILFQRRETATFICRKLYRYFVYYKVDATIENDIVNGLADILIANNFDISTVLKALLASDHFYSIEALGCMIRPPYEFIFNTLKGMHFKTSADLETRYRLFLSVFNSTTGMQQVYFDIPSVAGWTPYYQEPGFHEIWINSVTYPLRVAFTNQGVNKQIRPRGVAGTYGLDLVEYISGFSDPGNVTKLLAEIVAHLLPQPIYQNQLDYLKTKLLANTTEAQWTASWNNYKANPNNAAARTVIDTRLKPLFLSLLAMPEYYLS</sequence>
<name>A0A9D7S8C7_9BACT</name>
<evidence type="ECO:0000313" key="2">
    <source>
        <dbReference type="Proteomes" id="UP000808349"/>
    </source>
</evidence>
<dbReference type="InterPro" id="IPR014917">
    <property type="entry name" value="DUF1800"/>
</dbReference>
<dbReference type="Pfam" id="PF08811">
    <property type="entry name" value="DUF1800"/>
    <property type="match status" value="1"/>
</dbReference>
<evidence type="ECO:0000313" key="1">
    <source>
        <dbReference type="EMBL" id="MBK9717827.1"/>
    </source>
</evidence>
<organism evidence="1 2">
    <name type="scientific">Candidatus Defluviibacterium haderslevense</name>
    <dbReference type="NCBI Taxonomy" id="2981993"/>
    <lineage>
        <taxon>Bacteria</taxon>
        <taxon>Pseudomonadati</taxon>
        <taxon>Bacteroidota</taxon>
        <taxon>Saprospiria</taxon>
        <taxon>Saprospirales</taxon>
        <taxon>Saprospiraceae</taxon>
        <taxon>Candidatus Defluviibacterium</taxon>
    </lineage>
</organism>